<evidence type="ECO:0000259" key="15">
    <source>
        <dbReference type="PROSITE" id="PS50975"/>
    </source>
</evidence>
<dbReference type="SUPFAM" id="SSF56059">
    <property type="entry name" value="Glutathione synthetase ATP-binding domain-like"/>
    <property type="match status" value="1"/>
</dbReference>
<keyword evidence="4" id="KW-0312">Gluconeogenesis</keyword>
<feature type="binding site" evidence="12">
    <location>
        <position position="238"/>
    </location>
    <ligand>
        <name>ATP</name>
        <dbReference type="ChEBI" id="CHEBI:30616"/>
    </ligand>
</feature>
<keyword evidence="19" id="KW-1185">Reference proteome</keyword>
<feature type="domain" description="ATP-grasp" evidence="15">
    <location>
        <begin position="158"/>
        <end position="355"/>
    </location>
</feature>
<dbReference type="Pfam" id="PF00364">
    <property type="entry name" value="Biotin_lipoyl"/>
    <property type="match status" value="1"/>
</dbReference>
<accession>A0A4W4GVX5</accession>
<evidence type="ECO:0000256" key="1">
    <source>
        <dbReference type="ARBA" id="ARBA00001953"/>
    </source>
</evidence>
<dbReference type="InterPro" id="IPR013785">
    <property type="entry name" value="Aldolase_TIM"/>
</dbReference>
<evidence type="ECO:0000256" key="11">
    <source>
        <dbReference type="PIRSR" id="PIRSR001594-1"/>
    </source>
</evidence>
<dbReference type="Gene3D" id="3.10.600.10">
    <property type="entry name" value="pyruvate carboxylase f1077a mutant domain"/>
    <property type="match status" value="2"/>
</dbReference>
<dbReference type="Ensembl" id="ENSEEET00000041066.2">
    <property type="protein sequence ID" value="ENSEEEP00000040601.2"/>
    <property type="gene ID" value="ENSEEEG00000018038.2"/>
</dbReference>
<proteinExistence type="predicted"/>
<dbReference type="Pfam" id="PF00682">
    <property type="entry name" value="HMGL-like"/>
    <property type="match status" value="1"/>
</dbReference>
<keyword evidence="10" id="KW-0511">Multifunctional enzyme</keyword>
<feature type="binding site" evidence="12">
    <location>
        <position position="273"/>
    </location>
    <ligand>
        <name>ATP</name>
        <dbReference type="ChEBI" id="CHEBI:30616"/>
    </ligand>
</feature>
<dbReference type="CDD" id="cd07937">
    <property type="entry name" value="DRE_TIM_PC_TC_5S"/>
    <property type="match status" value="1"/>
</dbReference>
<sequence>MLLLLGGVRHGLGMLAIQRAYLLSRSAHTLPQGLEYRPIKKVMVANRGEIAIRVFRACTELGIRTVAVYSEQDTGQMHRQKADEAYLIGKGLPPVAAYLHIPDIIKVAKENNVDAIHPGYGFLSERHDFAQACAEAGVRFIGPSPEVVRKMGDKVEARALAIQAGVPVVPGTDSPISSLQEAREFASTYGFPIIFKAAYGGGGRGMRVVREYEELEENYQRAFSEALAAFGNGALFVEKFIEKPRHIEVQILGDKYGNVIHLYERDCSIQRRHQKVVEIAPAAQLHPHLRDRLTSDSVSLAKKVGYENAGTVEFLVDRHGKHYFIEVNSRLQVEHTVTEEITDVDLVHAQLRVCEGRSLSELGLQQDKIRINGSAIQCRVTTEDPARGFQPDTGRLEVFRSAEGMGIRLDSASAFQGAVISPHYDSLLVKVIASGQDLPSAASKMLRALAEFRIRGVKTNIPFLQNVLSNHQFLYSTVDTQFIDENQDLFNLRRTQNRAQKLLHYLGHVMVNGPTTPIPVQAKPSSTDPVIPPVPMGEPPAGFREVLLKEGPAGFARAVRQHRGLLLMDTTFRDAHQSLLATRVRTHDLKKITPYVAHNFSKLFSVENWGGATFDVAMRFLWECPWRRLQELRALLPNVPFQMLLRGANAVGYTNYPDNAVFKFCEVAKENGMDVFRVFDSLNYLPNMLLGMDAAGSAGGVVEAAISYTGDVSDPARRKYTLDYYLQLAQELVKADTHTQCLTDPEASRLLVSALRDRFPEVPIHVHTHDTAGAGVAAMLACAEAGADIVDVAVDSMAGMTSQPSMGAIVACTKGTKYDTEISLEKVFDYSEYWEVTRGLYAPFDCTATMKSGNADVYENEIPGGQYTNLHFQAHSMGLGHKFKEVKKAYAEANKLLGDLIKVTPSSKIVGDLAQFMVQNTLSRAEVEERADELSFPLSVVEFLQGHIGIPHGGFPEPFRSKVELERGKTLHIKALALGDLNKAGQREVFFELNGQLRSVLVKDTLAMKEMHFHPKALKDVRGQVGAPMPGKVVEVKVKQGQRVEKGQPLCVLSAMKMETVVNSPLAGTVAKVYVKADSSLEGDDLILEISE</sequence>
<evidence type="ECO:0000313" key="18">
    <source>
        <dbReference type="Ensembl" id="ENSEEEP00000040601.2"/>
    </source>
</evidence>
<dbReference type="Pfam" id="PF02786">
    <property type="entry name" value="CPSase_L_D2"/>
    <property type="match status" value="1"/>
</dbReference>
<keyword evidence="7 12" id="KW-0547">Nucleotide-binding</keyword>
<evidence type="ECO:0000256" key="8">
    <source>
        <dbReference type="ARBA" id="ARBA00022840"/>
    </source>
</evidence>
<dbReference type="SMART" id="SM00878">
    <property type="entry name" value="Biotin_carb_C"/>
    <property type="match status" value="1"/>
</dbReference>
<dbReference type="UniPathway" id="UPA00138"/>
<keyword evidence="5" id="KW-0436">Ligase</keyword>
<dbReference type="SUPFAM" id="SSF52440">
    <property type="entry name" value="PreATP-grasp domain"/>
    <property type="match status" value="1"/>
</dbReference>
<dbReference type="AlphaFoldDB" id="A0A4W4GVX5"/>
<comment type="cofactor">
    <cofactor evidence="1">
        <name>biotin</name>
        <dbReference type="ChEBI" id="CHEBI:57586"/>
    </cofactor>
</comment>
<feature type="binding site" evidence="12">
    <location>
        <position position="154"/>
    </location>
    <ligand>
        <name>ATP</name>
        <dbReference type="ChEBI" id="CHEBI:30616"/>
    </ligand>
</feature>
<dbReference type="InterPro" id="IPR055268">
    <property type="entry name" value="PCB-like"/>
</dbReference>
<evidence type="ECO:0000256" key="5">
    <source>
        <dbReference type="ARBA" id="ARBA00022598"/>
    </source>
</evidence>
<dbReference type="PIRSF" id="PIRSF001594">
    <property type="entry name" value="Pyruv_carbox"/>
    <property type="match status" value="1"/>
</dbReference>
<dbReference type="InterPro" id="IPR000089">
    <property type="entry name" value="Biotin_lipoyl"/>
</dbReference>
<organism evidence="18 19">
    <name type="scientific">Electrophorus electricus</name>
    <name type="common">Electric eel</name>
    <name type="synonym">Gymnotus electricus</name>
    <dbReference type="NCBI Taxonomy" id="8005"/>
    <lineage>
        <taxon>Eukaryota</taxon>
        <taxon>Metazoa</taxon>
        <taxon>Chordata</taxon>
        <taxon>Craniata</taxon>
        <taxon>Vertebrata</taxon>
        <taxon>Euteleostomi</taxon>
        <taxon>Actinopterygii</taxon>
        <taxon>Neopterygii</taxon>
        <taxon>Teleostei</taxon>
        <taxon>Ostariophysi</taxon>
        <taxon>Gymnotiformes</taxon>
        <taxon>Gymnotoidei</taxon>
        <taxon>Gymnotidae</taxon>
        <taxon>Electrophorus</taxon>
    </lineage>
</organism>
<keyword evidence="8 12" id="KW-0067">ATP-binding</keyword>
<keyword evidence="9" id="KW-0092">Biotin</keyword>
<dbReference type="InterPro" id="IPR003379">
    <property type="entry name" value="Carboxylase_cons_dom"/>
</dbReference>
<evidence type="ECO:0000256" key="12">
    <source>
        <dbReference type="PIRSR" id="PIRSR001594-2"/>
    </source>
</evidence>
<dbReference type="PROSITE" id="PS50968">
    <property type="entry name" value="BIOTINYL_LIPOYL"/>
    <property type="match status" value="1"/>
</dbReference>
<dbReference type="FunFam" id="3.40.50.20:FF:000010">
    <property type="entry name" value="Propionyl-CoA carboxylase subunit alpha"/>
    <property type="match status" value="1"/>
</dbReference>
<reference evidence="18" key="4">
    <citation type="submission" date="2025-08" db="UniProtKB">
        <authorList>
            <consortium name="Ensembl"/>
        </authorList>
    </citation>
    <scope>IDENTIFICATION</scope>
</reference>
<dbReference type="PROSITE" id="PS50979">
    <property type="entry name" value="BC"/>
    <property type="match status" value="1"/>
</dbReference>
<dbReference type="EC" id="6.4.1.1" evidence="3"/>
<dbReference type="Pfam" id="PF02436">
    <property type="entry name" value="PYC_OADA"/>
    <property type="match status" value="1"/>
</dbReference>
<reference evidence="18" key="5">
    <citation type="submission" date="2025-09" db="UniProtKB">
        <authorList>
            <consortium name="Ensembl"/>
        </authorList>
    </citation>
    <scope>IDENTIFICATION</scope>
</reference>
<dbReference type="InterPro" id="IPR000891">
    <property type="entry name" value="PYR_CT"/>
</dbReference>
<dbReference type="GO" id="GO:0006094">
    <property type="term" value="P:gluconeogenesis"/>
    <property type="evidence" value="ECO:0007669"/>
    <property type="project" value="UniProtKB-UniPathway"/>
</dbReference>
<dbReference type="GO" id="GO:0005829">
    <property type="term" value="C:cytosol"/>
    <property type="evidence" value="ECO:0007669"/>
    <property type="project" value="UniProtKB-ARBA"/>
</dbReference>
<feature type="binding site" evidence="13">
    <location>
        <position position="767"/>
    </location>
    <ligand>
        <name>Mn(2+)</name>
        <dbReference type="ChEBI" id="CHEBI:29035"/>
    </ligand>
</feature>
<dbReference type="InterPro" id="IPR005930">
    <property type="entry name" value="Pyruv_COase"/>
</dbReference>
<dbReference type="Gene3D" id="3.20.20.70">
    <property type="entry name" value="Aldolase class I"/>
    <property type="match status" value="1"/>
</dbReference>
<dbReference type="InterPro" id="IPR001882">
    <property type="entry name" value="Biotin_BS"/>
</dbReference>
<feature type="binding site" evidence="13">
    <location>
        <position position="769"/>
    </location>
    <ligand>
        <name>Mn(2+)</name>
        <dbReference type="ChEBI" id="CHEBI:29035"/>
    </ligand>
</feature>
<dbReference type="NCBIfam" id="TIGR01235">
    <property type="entry name" value="pyruv_carbox"/>
    <property type="match status" value="1"/>
</dbReference>
<dbReference type="FunFam" id="1.10.472.90:FF:000001">
    <property type="entry name" value="Pyruvate carboxylase"/>
    <property type="match status" value="1"/>
</dbReference>
<evidence type="ECO:0000313" key="19">
    <source>
        <dbReference type="Proteomes" id="UP000314983"/>
    </source>
</evidence>
<keyword evidence="6 13" id="KW-0479">Metal-binding</keyword>
<reference evidence="19" key="2">
    <citation type="journal article" date="2017" name="Sci. Adv.">
        <title>A tail of two voltages: Proteomic comparison of the three electric organs of the electric eel.</title>
        <authorList>
            <person name="Traeger L.L."/>
            <person name="Sabat G."/>
            <person name="Barrett-Wilt G.A."/>
            <person name="Wells G.B."/>
            <person name="Sussman M.R."/>
        </authorList>
    </citation>
    <scope>NUCLEOTIDE SEQUENCE [LARGE SCALE GENOMIC DNA]</scope>
</reference>
<evidence type="ECO:0000256" key="9">
    <source>
        <dbReference type="ARBA" id="ARBA00023267"/>
    </source>
</evidence>
<dbReference type="SUPFAM" id="SSF51230">
    <property type="entry name" value="Single hybrid motif"/>
    <property type="match status" value="1"/>
</dbReference>
<dbReference type="FunFam" id="3.30.1490.20:FF:000018">
    <property type="entry name" value="Biotin carboxylase"/>
    <property type="match status" value="1"/>
</dbReference>
<evidence type="ECO:0000256" key="13">
    <source>
        <dbReference type="PIRSR" id="PIRSR001594-3"/>
    </source>
</evidence>
<protein>
    <recommendedName>
        <fullName evidence="3">pyruvate carboxylase</fullName>
        <ecNumber evidence="3">6.4.1.1</ecNumber>
    </recommendedName>
</protein>
<reference evidence="18" key="3">
    <citation type="submission" date="2020-05" db="EMBL/GenBank/DDBJ databases">
        <title>Electrophorus electricus (electric eel) genome, fEleEle1, primary haplotype.</title>
        <authorList>
            <person name="Myers G."/>
            <person name="Meyer A."/>
            <person name="Fedrigo O."/>
            <person name="Formenti G."/>
            <person name="Rhie A."/>
            <person name="Tracey A."/>
            <person name="Sims Y."/>
            <person name="Jarvis E.D."/>
        </authorList>
    </citation>
    <scope>NUCLEOTIDE SEQUENCE [LARGE SCALE GENOMIC DNA]</scope>
</reference>
<dbReference type="Gene3D" id="2.40.50.100">
    <property type="match status" value="1"/>
</dbReference>
<feature type="domain" description="Lipoyl-binding" evidence="14">
    <location>
        <begin position="1022"/>
        <end position="1091"/>
    </location>
</feature>
<dbReference type="SUPFAM" id="SSF89000">
    <property type="entry name" value="post-HMGL domain-like"/>
    <property type="match status" value="1"/>
</dbReference>
<evidence type="ECO:0000256" key="6">
    <source>
        <dbReference type="ARBA" id="ARBA00022723"/>
    </source>
</evidence>
<dbReference type="FunFam" id="3.20.20.70:FF:000033">
    <property type="entry name" value="Pyruvate carboxylase"/>
    <property type="match status" value="1"/>
</dbReference>
<dbReference type="CDD" id="cd06850">
    <property type="entry name" value="biotinyl_domain"/>
    <property type="match status" value="1"/>
</dbReference>
<dbReference type="PROSITE" id="PS50975">
    <property type="entry name" value="ATP_GRASP"/>
    <property type="match status" value="1"/>
</dbReference>
<evidence type="ECO:0000259" key="16">
    <source>
        <dbReference type="PROSITE" id="PS50979"/>
    </source>
</evidence>
<dbReference type="PANTHER" id="PTHR43778">
    <property type="entry name" value="PYRUVATE CARBOXYLASE"/>
    <property type="match status" value="1"/>
</dbReference>
<dbReference type="NCBIfam" id="NF009554">
    <property type="entry name" value="PRK12999.1"/>
    <property type="match status" value="1"/>
</dbReference>
<feature type="domain" description="Pyruvate carboxyltransferase" evidence="17">
    <location>
        <begin position="565"/>
        <end position="828"/>
    </location>
</feature>
<reference evidence="19" key="1">
    <citation type="journal article" date="2014" name="Science">
        <title>Nonhuman genetics. Genomic basis for the convergent evolution of electric organs.</title>
        <authorList>
            <person name="Gallant J.R."/>
            <person name="Traeger L.L."/>
            <person name="Volkening J.D."/>
            <person name="Moffett H."/>
            <person name="Chen P.H."/>
            <person name="Novina C.D."/>
            <person name="Phillips G.N.Jr."/>
            <person name="Anand R."/>
            <person name="Wells G.B."/>
            <person name="Pinch M."/>
            <person name="Guth R."/>
            <person name="Unguez G.A."/>
            <person name="Albert J.S."/>
            <person name="Zakon H.H."/>
            <person name="Samanta M.P."/>
            <person name="Sussman M.R."/>
        </authorList>
    </citation>
    <scope>NUCLEOTIDE SEQUENCE [LARGE SCALE GENOMIC DNA]</scope>
</reference>
<dbReference type="Proteomes" id="UP000314983">
    <property type="component" value="Chromosome 19"/>
</dbReference>
<comment type="pathway">
    <text evidence="2">Carbohydrate biosynthesis; gluconeogenesis.</text>
</comment>
<name>A0A4W4GVX5_ELEEL</name>
<dbReference type="SUPFAM" id="SSF51246">
    <property type="entry name" value="Rudiment single hybrid motif"/>
    <property type="match status" value="1"/>
</dbReference>
<evidence type="ECO:0000256" key="3">
    <source>
        <dbReference type="ARBA" id="ARBA00013057"/>
    </source>
</evidence>
<evidence type="ECO:0000259" key="17">
    <source>
        <dbReference type="PROSITE" id="PS50991"/>
    </source>
</evidence>
<feature type="active site" evidence="11">
    <location>
        <position position="330"/>
    </location>
</feature>
<gene>
    <name evidence="18" type="primary">pcxb</name>
</gene>
<feature type="binding site" evidence="12">
    <location>
        <position position="646"/>
    </location>
    <ligand>
        <name>substrate</name>
    </ligand>
</feature>
<dbReference type="GO" id="GO:0046872">
    <property type="term" value="F:metal ion binding"/>
    <property type="evidence" value="ECO:0007669"/>
    <property type="project" value="UniProtKB-KW"/>
</dbReference>
<dbReference type="PROSITE" id="PS50991">
    <property type="entry name" value="PYR_CT"/>
    <property type="match status" value="1"/>
</dbReference>
<dbReference type="FunFam" id="2.40.50.100:FF:000003">
    <property type="entry name" value="Acetyl-CoA carboxylase biotin carboxyl carrier protein"/>
    <property type="match status" value="1"/>
</dbReference>
<dbReference type="InterPro" id="IPR011054">
    <property type="entry name" value="Rudment_hybrid_motif"/>
</dbReference>
<evidence type="ECO:0000259" key="14">
    <source>
        <dbReference type="PROSITE" id="PS50968"/>
    </source>
</evidence>
<dbReference type="Gene3D" id="1.10.472.90">
    <property type="entry name" value="Conserved carboxylase domain"/>
    <property type="match status" value="1"/>
</dbReference>
<evidence type="ECO:0000256" key="4">
    <source>
        <dbReference type="ARBA" id="ARBA00022432"/>
    </source>
</evidence>
<dbReference type="FunFam" id="3.30.470.20:FF:000012">
    <property type="entry name" value="Pyruvate carboxylase"/>
    <property type="match status" value="1"/>
</dbReference>
<dbReference type="InterPro" id="IPR005482">
    <property type="entry name" value="Biotin_COase_C"/>
</dbReference>
<dbReference type="GO" id="GO:0009374">
    <property type="term" value="F:biotin binding"/>
    <property type="evidence" value="ECO:0007669"/>
    <property type="project" value="UniProtKB-ARBA"/>
</dbReference>
<feature type="binding site" evidence="13">
    <location>
        <position position="574"/>
    </location>
    <ligand>
        <name>Mn(2+)</name>
        <dbReference type="ChEBI" id="CHEBI:29035"/>
    </ligand>
</feature>
<dbReference type="GO" id="GO:0004736">
    <property type="term" value="F:pyruvate carboxylase activity"/>
    <property type="evidence" value="ECO:0007669"/>
    <property type="project" value="UniProtKB-EC"/>
</dbReference>
<feature type="binding site" evidence="12">
    <location>
        <position position="904"/>
    </location>
    <ligand>
        <name>substrate</name>
    </ligand>
</feature>
<dbReference type="PANTHER" id="PTHR43778:SF2">
    <property type="entry name" value="PYRUVATE CARBOXYLASE, MITOCHONDRIAL"/>
    <property type="match status" value="1"/>
</dbReference>
<evidence type="ECO:0000256" key="7">
    <source>
        <dbReference type="ARBA" id="ARBA00022741"/>
    </source>
</evidence>
<dbReference type="FunFam" id="3.10.600.10:FF:000005">
    <property type="entry name" value="Pyruvate carboxylase"/>
    <property type="match status" value="1"/>
</dbReference>
<dbReference type="SUPFAM" id="SSF51569">
    <property type="entry name" value="Aldolase"/>
    <property type="match status" value="1"/>
</dbReference>
<dbReference type="InterPro" id="IPR005481">
    <property type="entry name" value="BC-like_N"/>
</dbReference>
<dbReference type="GO" id="GO:0005524">
    <property type="term" value="F:ATP binding"/>
    <property type="evidence" value="ECO:0007669"/>
    <property type="project" value="UniProtKB-UniRule"/>
</dbReference>
<dbReference type="Pfam" id="PF00289">
    <property type="entry name" value="Biotin_carb_N"/>
    <property type="match status" value="1"/>
</dbReference>
<dbReference type="InterPro" id="IPR011761">
    <property type="entry name" value="ATP-grasp"/>
</dbReference>
<dbReference type="InterPro" id="IPR016185">
    <property type="entry name" value="PreATP-grasp_dom_sf"/>
</dbReference>
<dbReference type="Pfam" id="PF02785">
    <property type="entry name" value="Biotin_carb_C"/>
    <property type="match status" value="1"/>
</dbReference>
<dbReference type="InterPro" id="IPR011053">
    <property type="entry name" value="Single_hybrid_motif"/>
</dbReference>
<evidence type="ECO:0000256" key="10">
    <source>
        <dbReference type="ARBA" id="ARBA00023268"/>
    </source>
</evidence>
<feature type="domain" description="Biotin carboxylation" evidence="16">
    <location>
        <begin position="38"/>
        <end position="488"/>
    </location>
</feature>
<dbReference type="Gene3D" id="3.30.470.20">
    <property type="entry name" value="ATP-grasp fold, B domain"/>
    <property type="match status" value="1"/>
</dbReference>
<dbReference type="PROSITE" id="PS00188">
    <property type="entry name" value="BIOTIN"/>
    <property type="match status" value="1"/>
</dbReference>
<dbReference type="InterPro" id="IPR011764">
    <property type="entry name" value="Biotin_carboxylation_dom"/>
</dbReference>
<evidence type="ECO:0000256" key="2">
    <source>
        <dbReference type="ARBA" id="ARBA00004742"/>
    </source>
</evidence>
<dbReference type="GeneTree" id="ENSGT00900000141164"/>
<dbReference type="InterPro" id="IPR005479">
    <property type="entry name" value="CPAse_ATP-bd"/>
</dbReference>